<evidence type="ECO:0000313" key="2">
    <source>
        <dbReference type="EMBL" id="OGE09910.1"/>
    </source>
</evidence>
<organism evidence="2 3">
    <name type="scientific">Candidatus Curtissbacteria bacterium RIFCSPLOWO2_01_FULL_42_26</name>
    <dbReference type="NCBI Taxonomy" id="1797729"/>
    <lineage>
        <taxon>Bacteria</taxon>
        <taxon>Candidatus Curtissiibacteriota</taxon>
    </lineage>
</organism>
<name>A0A1F5I0P3_9BACT</name>
<accession>A0A1F5I0P3</accession>
<sequence length="116" mass="12903">MLKPKQLTDNSIPKNTITQQATELPLPSPKTFELVVEGKKLVSGPQTINVTEGDNITIKITSDQEEELHIHGYDNSVDLQKDIPAQLSFTANITGRFIYELEKSETEIGVLEVLPK</sequence>
<reference evidence="2 3" key="1">
    <citation type="journal article" date="2016" name="Nat. Commun.">
        <title>Thousands of microbial genomes shed light on interconnected biogeochemical processes in an aquifer system.</title>
        <authorList>
            <person name="Anantharaman K."/>
            <person name="Brown C.T."/>
            <person name="Hug L.A."/>
            <person name="Sharon I."/>
            <person name="Castelle C.J."/>
            <person name="Probst A.J."/>
            <person name="Thomas B.C."/>
            <person name="Singh A."/>
            <person name="Wilkins M.J."/>
            <person name="Karaoz U."/>
            <person name="Brodie E.L."/>
            <person name="Williams K.H."/>
            <person name="Hubbard S.S."/>
            <person name="Banfield J.F."/>
        </authorList>
    </citation>
    <scope>NUCLEOTIDE SEQUENCE [LARGE SCALE GENOMIC DNA]</scope>
</reference>
<dbReference type="STRING" id="1797729.A3A60_04940"/>
<evidence type="ECO:0000256" key="1">
    <source>
        <dbReference type="SAM" id="MobiDB-lite"/>
    </source>
</evidence>
<feature type="region of interest" description="Disordered" evidence="1">
    <location>
        <begin position="1"/>
        <end position="23"/>
    </location>
</feature>
<dbReference type="EMBL" id="MFBS01000016">
    <property type="protein sequence ID" value="OGE09910.1"/>
    <property type="molecule type" value="Genomic_DNA"/>
</dbReference>
<dbReference type="Gene3D" id="2.60.40.420">
    <property type="entry name" value="Cupredoxins - blue copper proteins"/>
    <property type="match status" value="1"/>
</dbReference>
<dbReference type="Proteomes" id="UP000179227">
    <property type="component" value="Unassembled WGS sequence"/>
</dbReference>
<dbReference type="InterPro" id="IPR008972">
    <property type="entry name" value="Cupredoxin"/>
</dbReference>
<evidence type="ECO:0000313" key="3">
    <source>
        <dbReference type="Proteomes" id="UP000179227"/>
    </source>
</evidence>
<dbReference type="SUPFAM" id="SSF49503">
    <property type="entry name" value="Cupredoxins"/>
    <property type="match status" value="1"/>
</dbReference>
<feature type="compositionally biased region" description="Polar residues" evidence="1">
    <location>
        <begin position="7"/>
        <end position="22"/>
    </location>
</feature>
<evidence type="ECO:0008006" key="4">
    <source>
        <dbReference type="Google" id="ProtNLM"/>
    </source>
</evidence>
<comment type="caution">
    <text evidence="2">The sequence shown here is derived from an EMBL/GenBank/DDBJ whole genome shotgun (WGS) entry which is preliminary data.</text>
</comment>
<gene>
    <name evidence="2" type="ORF">A3A60_04940</name>
</gene>
<proteinExistence type="predicted"/>
<dbReference type="AlphaFoldDB" id="A0A1F5I0P3"/>
<protein>
    <recommendedName>
        <fullName evidence="4">EfeO-type cupredoxin-like domain-containing protein</fullName>
    </recommendedName>
</protein>